<dbReference type="OrthoDB" id="128850at2759"/>
<name>A0A225V662_9STRA</name>
<comment type="caution">
    <text evidence="2">The sequence shown here is derived from an EMBL/GenBank/DDBJ whole genome shotgun (WGS) entry which is preliminary data.</text>
</comment>
<keyword evidence="1" id="KW-0812">Transmembrane</keyword>
<dbReference type="AlphaFoldDB" id="A0A225V662"/>
<accession>A0A225V662</accession>
<reference evidence="3" key="1">
    <citation type="submission" date="2017-03" db="EMBL/GenBank/DDBJ databases">
        <title>Phytopthora megakarya and P. palmivora, two closely related causual agents of cacao black pod achieved similar genome size and gene model numbers by different mechanisms.</title>
        <authorList>
            <person name="Ali S."/>
            <person name="Shao J."/>
            <person name="Larry D.J."/>
            <person name="Kronmiller B."/>
            <person name="Shen D."/>
            <person name="Strem M.D."/>
            <person name="Melnick R.L."/>
            <person name="Guiltinan M.J."/>
            <person name="Tyler B.M."/>
            <person name="Meinhardt L.W."/>
            <person name="Bailey B.A."/>
        </authorList>
    </citation>
    <scope>NUCLEOTIDE SEQUENCE [LARGE SCALE GENOMIC DNA]</scope>
    <source>
        <strain evidence="3">zdho120</strain>
    </source>
</reference>
<evidence type="ECO:0008006" key="4">
    <source>
        <dbReference type="Google" id="ProtNLM"/>
    </source>
</evidence>
<evidence type="ECO:0000313" key="3">
    <source>
        <dbReference type="Proteomes" id="UP000198211"/>
    </source>
</evidence>
<gene>
    <name evidence="2" type="ORF">PHMEG_00028354</name>
</gene>
<evidence type="ECO:0000256" key="1">
    <source>
        <dbReference type="SAM" id="Phobius"/>
    </source>
</evidence>
<keyword evidence="1" id="KW-0472">Membrane</keyword>
<evidence type="ECO:0000313" key="2">
    <source>
        <dbReference type="EMBL" id="OWZ00449.1"/>
    </source>
</evidence>
<organism evidence="2 3">
    <name type="scientific">Phytophthora megakarya</name>
    <dbReference type="NCBI Taxonomy" id="4795"/>
    <lineage>
        <taxon>Eukaryota</taxon>
        <taxon>Sar</taxon>
        <taxon>Stramenopiles</taxon>
        <taxon>Oomycota</taxon>
        <taxon>Peronosporomycetes</taxon>
        <taxon>Peronosporales</taxon>
        <taxon>Peronosporaceae</taxon>
        <taxon>Phytophthora</taxon>
    </lineage>
</organism>
<feature type="transmembrane region" description="Helical" evidence="1">
    <location>
        <begin position="21"/>
        <end position="43"/>
    </location>
</feature>
<feature type="non-terminal residue" evidence="2">
    <location>
        <position position="189"/>
    </location>
</feature>
<proteinExistence type="predicted"/>
<protein>
    <recommendedName>
        <fullName evidence="4">Eukaryotic/viral aspartic protease</fullName>
    </recommendedName>
</protein>
<dbReference type="EMBL" id="NBNE01007599">
    <property type="protein sequence ID" value="OWZ00449.1"/>
    <property type="molecule type" value="Genomic_DNA"/>
</dbReference>
<sequence length="189" mass="21857">MSKEKATTTRRTTVKIKLGWESVYVFAMVDVLLGTDFMIPAVVRLDMFHSNANLPEEVTIPLVKLQAMKNEPERHYEVSGPIRTMNIPRRKLTIPLVKLQAMKNEPEKHYEVSGPILTMNIPRRKRKPFKVSKTHPSPKTHDVWIRRTESVVPTVTSYRKRRPYRVRLTNITNHTVFCPAHPSNTGIGY</sequence>
<keyword evidence="3" id="KW-1185">Reference proteome</keyword>
<dbReference type="Proteomes" id="UP000198211">
    <property type="component" value="Unassembled WGS sequence"/>
</dbReference>
<keyword evidence="1" id="KW-1133">Transmembrane helix</keyword>